<proteinExistence type="predicted"/>
<name>W5Y511_9CORY</name>
<dbReference type="HOGENOM" id="CLU_1831823_0_0_11"/>
<dbReference type="KEGG" id="cvt:B843_00960"/>
<evidence type="ECO:0000313" key="1">
    <source>
        <dbReference type="EMBL" id="AHI21588.1"/>
    </source>
</evidence>
<gene>
    <name evidence="1" type="ORF">B843_00960</name>
</gene>
<accession>W5Y511</accession>
<sequence length="140" mass="15475">MLCFWSGLLAQTLGVRCVESRAVAARAEFLSHWLLELEQMPWAERCASEVIAQSRLVVATVEDAGSEPVREPIELGSVREVVSWARLLGYRVSVRSAYRWISEGRLASIGEEGAAAVIRLDDLLECCGRLGKIDVAQRVC</sequence>
<evidence type="ECO:0000313" key="2">
    <source>
        <dbReference type="Proteomes" id="UP000019222"/>
    </source>
</evidence>
<dbReference type="Proteomes" id="UP000019222">
    <property type="component" value="Chromosome"/>
</dbReference>
<protein>
    <recommendedName>
        <fullName evidence="3">Helix-turn-helix domain-containing protein</fullName>
    </recommendedName>
</protein>
<dbReference type="AlphaFoldDB" id="W5Y511"/>
<evidence type="ECO:0008006" key="3">
    <source>
        <dbReference type="Google" id="ProtNLM"/>
    </source>
</evidence>
<reference evidence="1 2" key="1">
    <citation type="submission" date="2013-02" db="EMBL/GenBank/DDBJ databases">
        <title>The complete genome sequence of Corynebacterium vitaeruminis DSM 20294.</title>
        <authorList>
            <person name="Ruckert C."/>
            <person name="Albersmeier A."/>
            <person name="Kalinowski J."/>
        </authorList>
    </citation>
    <scope>NUCLEOTIDE SEQUENCE [LARGE SCALE GENOMIC DNA]</scope>
    <source>
        <strain evidence="2">ATCC 10234</strain>
    </source>
</reference>
<dbReference type="STRING" id="1224164.B843_00960"/>
<dbReference type="EMBL" id="CP004353">
    <property type="protein sequence ID" value="AHI21588.1"/>
    <property type="molecule type" value="Genomic_DNA"/>
</dbReference>
<keyword evidence="2" id="KW-1185">Reference proteome</keyword>
<organism evidence="1 2">
    <name type="scientific">Corynebacterium vitaeruminis DSM 20294</name>
    <dbReference type="NCBI Taxonomy" id="1224164"/>
    <lineage>
        <taxon>Bacteria</taxon>
        <taxon>Bacillati</taxon>
        <taxon>Actinomycetota</taxon>
        <taxon>Actinomycetes</taxon>
        <taxon>Mycobacteriales</taxon>
        <taxon>Corynebacteriaceae</taxon>
        <taxon>Corynebacterium</taxon>
    </lineage>
</organism>